<dbReference type="AlphaFoldDB" id="A0A9J6E0G2"/>
<dbReference type="GO" id="GO:0003676">
    <property type="term" value="F:nucleic acid binding"/>
    <property type="evidence" value="ECO:0007669"/>
    <property type="project" value="InterPro"/>
</dbReference>
<dbReference type="InterPro" id="IPR036875">
    <property type="entry name" value="Znf_CCHC_sf"/>
</dbReference>
<keyword evidence="1" id="KW-0862">Zinc</keyword>
<feature type="compositionally biased region" description="Low complexity" evidence="3">
    <location>
        <begin position="268"/>
        <end position="280"/>
    </location>
</feature>
<feature type="domain" description="CCHC-type" evidence="4">
    <location>
        <begin position="129"/>
        <end position="144"/>
    </location>
</feature>
<dbReference type="GO" id="GO:0008270">
    <property type="term" value="F:zinc ion binding"/>
    <property type="evidence" value="ECO:0007669"/>
    <property type="project" value="UniProtKB-KW"/>
</dbReference>
<dbReference type="EMBL" id="JABSTU010000006">
    <property type="protein sequence ID" value="KAH8027788.1"/>
    <property type="molecule type" value="Genomic_DNA"/>
</dbReference>
<organism evidence="5 6">
    <name type="scientific">Rhipicephalus microplus</name>
    <name type="common">Cattle tick</name>
    <name type="synonym">Boophilus microplus</name>
    <dbReference type="NCBI Taxonomy" id="6941"/>
    <lineage>
        <taxon>Eukaryota</taxon>
        <taxon>Metazoa</taxon>
        <taxon>Ecdysozoa</taxon>
        <taxon>Arthropoda</taxon>
        <taxon>Chelicerata</taxon>
        <taxon>Arachnida</taxon>
        <taxon>Acari</taxon>
        <taxon>Parasitiformes</taxon>
        <taxon>Ixodida</taxon>
        <taxon>Ixodoidea</taxon>
        <taxon>Ixodidae</taxon>
        <taxon>Rhipicephalinae</taxon>
        <taxon>Rhipicephalus</taxon>
        <taxon>Boophilus</taxon>
    </lineage>
</organism>
<evidence type="ECO:0000259" key="4">
    <source>
        <dbReference type="PROSITE" id="PS50158"/>
    </source>
</evidence>
<gene>
    <name evidence="5" type="ORF">HPB51_010302</name>
</gene>
<accession>A0A9J6E0G2</accession>
<reference evidence="5" key="2">
    <citation type="submission" date="2021-09" db="EMBL/GenBank/DDBJ databases">
        <authorList>
            <person name="Jia N."/>
            <person name="Wang J."/>
            <person name="Shi W."/>
            <person name="Du L."/>
            <person name="Sun Y."/>
            <person name="Zhan W."/>
            <person name="Jiang J."/>
            <person name="Wang Q."/>
            <person name="Zhang B."/>
            <person name="Ji P."/>
            <person name="Sakyi L.B."/>
            <person name="Cui X."/>
            <person name="Yuan T."/>
            <person name="Jiang B."/>
            <person name="Yang W."/>
            <person name="Lam T.T.-Y."/>
            <person name="Chang Q."/>
            <person name="Ding S."/>
            <person name="Wang X."/>
            <person name="Zhu J."/>
            <person name="Ruan X."/>
            <person name="Zhao L."/>
            <person name="Wei J."/>
            <person name="Que T."/>
            <person name="Du C."/>
            <person name="Cheng J."/>
            <person name="Dai P."/>
            <person name="Han X."/>
            <person name="Huang E."/>
            <person name="Gao Y."/>
            <person name="Liu J."/>
            <person name="Shao H."/>
            <person name="Ye R."/>
            <person name="Li L."/>
            <person name="Wei W."/>
            <person name="Wang X."/>
            <person name="Wang C."/>
            <person name="Huo Q."/>
            <person name="Li W."/>
            <person name="Guo W."/>
            <person name="Chen H."/>
            <person name="Chen S."/>
            <person name="Zhou L."/>
            <person name="Zhou L."/>
            <person name="Ni X."/>
            <person name="Tian J."/>
            <person name="Zhou Y."/>
            <person name="Sheng Y."/>
            <person name="Liu T."/>
            <person name="Pan Y."/>
            <person name="Xia L."/>
            <person name="Li J."/>
            <person name="Zhao F."/>
            <person name="Cao W."/>
        </authorList>
    </citation>
    <scope>NUCLEOTIDE SEQUENCE</scope>
    <source>
        <strain evidence="5">Rmic-2018</strain>
        <tissue evidence="5">Larvae</tissue>
    </source>
</reference>
<feature type="coiled-coil region" evidence="2">
    <location>
        <begin position="281"/>
        <end position="308"/>
    </location>
</feature>
<feature type="region of interest" description="Disordered" evidence="3">
    <location>
        <begin position="199"/>
        <end position="280"/>
    </location>
</feature>
<evidence type="ECO:0000313" key="5">
    <source>
        <dbReference type="EMBL" id="KAH8027788.1"/>
    </source>
</evidence>
<keyword evidence="2" id="KW-0175">Coiled coil</keyword>
<dbReference type="InterPro" id="IPR001878">
    <property type="entry name" value="Znf_CCHC"/>
</dbReference>
<evidence type="ECO:0000256" key="1">
    <source>
        <dbReference type="PROSITE-ProRule" id="PRU00047"/>
    </source>
</evidence>
<dbReference type="SUPFAM" id="SSF57756">
    <property type="entry name" value="Retrovirus zinc finger-like domains"/>
    <property type="match status" value="1"/>
</dbReference>
<dbReference type="PROSITE" id="PS50158">
    <property type="entry name" value="ZF_CCHC"/>
    <property type="match status" value="1"/>
</dbReference>
<proteinExistence type="predicted"/>
<name>A0A9J6E0G2_RHIMP</name>
<evidence type="ECO:0000256" key="2">
    <source>
        <dbReference type="SAM" id="Coils"/>
    </source>
</evidence>
<comment type="caution">
    <text evidence="5">The sequence shown here is derived from an EMBL/GenBank/DDBJ whole genome shotgun (WGS) entry which is preliminary data.</text>
</comment>
<reference evidence="5" key="1">
    <citation type="journal article" date="2020" name="Cell">
        <title>Large-Scale Comparative Analyses of Tick Genomes Elucidate Their Genetic Diversity and Vector Capacities.</title>
        <authorList>
            <consortium name="Tick Genome and Microbiome Consortium (TIGMIC)"/>
            <person name="Jia N."/>
            <person name="Wang J."/>
            <person name="Shi W."/>
            <person name="Du L."/>
            <person name="Sun Y."/>
            <person name="Zhan W."/>
            <person name="Jiang J.F."/>
            <person name="Wang Q."/>
            <person name="Zhang B."/>
            <person name="Ji P."/>
            <person name="Bell-Sakyi L."/>
            <person name="Cui X.M."/>
            <person name="Yuan T.T."/>
            <person name="Jiang B.G."/>
            <person name="Yang W.F."/>
            <person name="Lam T.T."/>
            <person name="Chang Q.C."/>
            <person name="Ding S.J."/>
            <person name="Wang X.J."/>
            <person name="Zhu J.G."/>
            <person name="Ruan X.D."/>
            <person name="Zhao L."/>
            <person name="Wei J.T."/>
            <person name="Ye R.Z."/>
            <person name="Que T.C."/>
            <person name="Du C.H."/>
            <person name="Zhou Y.H."/>
            <person name="Cheng J.X."/>
            <person name="Dai P.F."/>
            <person name="Guo W.B."/>
            <person name="Han X.H."/>
            <person name="Huang E.J."/>
            <person name="Li L.F."/>
            <person name="Wei W."/>
            <person name="Gao Y.C."/>
            <person name="Liu J.Z."/>
            <person name="Shao H.Z."/>
            <person name="Wang X."/>
            <person name="Wang C.C."/>
            <person name="Yang T.C."/>
            <person name="Huo Q.B."/>
            <person name="Li W."/>
            <person name="Chen H.Y."/>
            <person name="Chen S.E."/>
            <person name="Zhou L.G."/>
            <person name="Ni X.B."/>
            <person name="Tian J.H."/>
            <person name="Sheng Y."/>
            <person name="Liu T."/>
            <person name="Pan Y.S."/>
            <person name="Xia L.Y."/>
            <person name="Li J."/>
            <person name="Zhao F."/>
            <person name="Cao W.C."/>
        </authorList>
    </citation>
    <scope>NUCLEOTIDE SEQUENCE</scope>
    <source>
        <strain evidence="5">Rmic-2018</strain>
    </source>
</reference>
<protein>
    <recommendedName>
        <fullName evidence="4">CCHC-type domain-containing protein</fullName>
    </recommendedName>
</protein>
<keyword evidence="6" id="KW-1185">Reference proteome</keyword>
<dbReference type="Proteomes" id="UP000821866">
    <property type="component" value="Chromosome 4"/>
</dbReference>
<evidence type="ECO:0000256" key="3">
    <source>
        <dbReference type="SAM" id="MobiDB-lite"/>
    </source>
</evidence>
<evidence type="ECO:0000313" key="6">
    <source>
        <dbReference type="Proteomes" id="UP000821866"/>
    </source>
</evidence>
<keyword evidence="1" id="KW-0479">Metal-binding</keyword>
<keyword evidence="1" id="KW-0863">Zinc-finger</keyword>
<sequence length="484" mass="53662">MCSVSRSKEDKNDLFRCSGTFGPTTSGKYVPTYLFLYLSVLKLNSTAALLVVVDNYGAVRDQIFDPITDFALKKKMPSDKRTLARSGPAPDPAGDEEVVTFKGRRVPRFIHYCCENVPVRYYKKTVPACYRCGTVGHRPHACPDPDNQRCIHCGAKMELTLEGPAKHDWQPECLICGDNHFTGSAQCVGKFRKAWKPALPQRQHGLKNKQEGPSAALRTDEKAKPMHNKPKPIKAPAGQKSRPSTFGAEDFPSLANPPKQGSDWVGVSSQSPATTTASPSNPEILKQLEALKKRIETLEHENRALKASQVDIPPPPWEPVAMHTFDCSDDEQDTQSDVWGNTSVFKTVVDASNDIEGRLSRLEAKLEEWSKLILKQTKLTVQDIILKQLNLSVQAAMQDLEQSVSPILTASVLQTIRNWLTTQLDELKSSIKTTEQPRRKIVHRNLANSESKSNIAQSLTNQTESFTPLQAPTLAAVAKMTPPQ</sequence>